<name>A0A1L5NHN1_9HYPH</name>
<evidence type="ECO:0008006" key="3">
    <source>
        <dbReference type="Google" id="ProtNLM"/>
    </source>
</evidence>
<proteinExistence type="predicted"/>
<reference evidence="1 2" key="1">
    <citation type="submission" date="2016-09" db="EMBL/GenBank/DDBJ databases">
        <title>The complete genome sequences of Rhizobium gallicum, symbiovars gallicum and phaseoli, symbionts associated to common bean (Phaseolus vulgaris).</title>
        <authorList>
            <person name="Bustos P."/>
            <person name="Santamaria R.I."/>
            <person name="Perez-Carrascal O.M."/>
            <person name="Juarez S."/>
            <person name="Lozano L."/>
            <person name="Martinez-Flores I."/>
            <person name="Martinez-Romero E."/>
            <person name="Cevallos M."/>
            <person name="Romero D."/>
            <person name="Davila G."/>
            <person name="Gonzalez V."/>
        </authorList>
    </citation>
    <scope>NUCLEOTIDE SEQUENCE [LARGE SCALE GENOMIC DNA]</scope>
    <source>
        <strain evidence="1 2">IE4872</strain>
    </source>
</reference>
<dbReference type="STRING" id="56730.IE4872_CH01771"/>
<evidence type="ECO:0000313" key="2">
    <source>
        <dbReference type="Proteomes" id="UP000184749"/>
    </source>
</evidence>
<dbReference type="EMBL" id="CP017101">
    <property type="protein sequence ID" value="APO67400.1"/>
    <property type="molecule type" value="Genomic_DNA"/>
</dbReference>
<dbReference type="Pfam" id="PF06169">
    <property type="entry name" value="DUF982"/>
    <property type="match status" value="1"/>
</dbReference>
<dbReference type="InterPro" id="IPR010385">
    <property type="entry name" value="DUF982"/>
</dbReference>
<evidence type="ECO:0000313" key="1">
    <source>
        <dbReference type="EMBL" id="APO67400.1"/>
    </source>
</evidence>
<dbReference type="RefSeq" id="WP_074067733.1">
    <property type="nucleotide sequence ID" value="NZ_CP017101.1"/>
</dbReference>
<gene>
    <name evidence="1" type="ORF">IE4872_CH01771</name>
</gene>
<dbReference type="OrthoDB" id="8420443at2"/>
<organism evidence="1 2">
    <name type="scientific">Rhizobium gallicum</name>
    <dbReference type="NCBI Taxonomy" id="56730"/>
    <lineage>
        <taxon>Bacteria</taxon>
        <taxon>Pseudomonadati</taxon>
        <taxon>Pseudomonadota</taxon>
        <taxon>Alphaproteobacteria</taxon>
        <taxon>Hyphomicrobiales</taxon>
        <taxon>Rhizobiaceae</taxon>
        <taxon>Rhizobium/Agrobacterium group</taxon>
        <taxon>Rhizobium</taxon>
    </lineage>
</organism>
<accession>A0A1L5NHN1</accession>
<sequence>MAVIRVDFGVTWSAPVHVRVGNGIRQEISGPDAALECLKHRWPEKRCELYAQARQLCLAAVCKHGSLERARQAFVNAAADAKMLA</sequence>
<dbReference type="Gene3D" id="6.10.250.730">
    <property type="match status" value="1"/>
</dbReference>
<dbReference type="Proteomes" id="UP000184749">
    <property type="component" value="Chromosome"/>
</dbReference>
<protein>
    <recommendedName>
        <fullName evidence="3">DUF982 domain-containing protein</fullName>
    </recommendedName>
</protein>
<dbReference type="AlphaFoldDB" id="A0A1L5NHN1"/>